<evidence type="ECO:0000256" key="7">
    <source>
        <dbReference type="ARBA" id="ARBA00049429"/>
    </source>
</evidence>
<proteinExistence type="inferred from homology"/>
<keyword evidence="5 8" id="KW-0056">Arginine metabolism</keyword>
<evidence type="ECO:0000256" key="3">
    <source>
        <dbReference type="ARBA" id="ARBA00010206"/>
    </source>
</evidence>
<dbReference type="PANTHER" id="PTHR47271">
    <property type="entry name" value="ARGININE DEIMINASE"/>
    <property type="match status" value="1"/>
</dbReference>
<keyword evidence="4 8" id="KW-0963">Cytoplasm</keyword>
<dbReference type="NCBIfam" id="TIGR01078">
    <property type="entry name" value="arcA"/>
    <property type="match status" value="1"/>
</dbReference>
<reference evidence="10" key="1">
    <citation type="journal article" date="2019" name="Int. J. Syst. Evol. Microbiol.">
        <title>The Global Catalogue of Microorganisms (GCM) 10K type strain sequencing project: providing services to taxonomists for standard genome sequencing and annotation.</title>
        <authorList>
            <consortium name="The Broad Institute Genomics Platform"/>
            <consortium name="The Broad Institute Genome Sequencing Center for Infectious Disease"/>
            <person name="Wu L."/>
            <person name="Ma J."/>
        </authorList>
    </citation>
    <scope>NUCLEOTIDE SEQUENCE [LARGE SCALE GENOMIC DNA]</scope>
    <source>
        <strain evidence="10">JCM 17555</strain>
    </source>
</reference>
<dbReference type="Gene3D" id="3.75.10.10">
    <property type="entry name" value="L-arginine/glycine Amidinotransferase, Chain A"/>
    <property type="match status" value="1"/>
</dbReference>
<evidence type="ECO:0000256" key="5">
    <source>
        <dbReference type="ARBA" id="ARBA00022503"/>
    </source>
</evidence>
<sequence>MTKPSYGVHSEAGKLRKVLVCSPGLAHQRLTPSNCDQLLFDDVLWVNQAKRDHFDFVTKMREHGVEVLELHNLLTDVLKTDDGRAWILDRKITANTVGIGLQNEVRSWLDGLPARQLAEFLIGGVSGFDLPDQGSELPSLFRDYLGADAFVLPPLPNTIFTRDTSAWIYGGVTLNPMHWPARRQETLLTAAIYRFHPEFADAGFPIWFGDPDTDHGMATLEGGDIMPIGKRTVLVGMGERSSRQAIGQLAQSLFKAGAADRVIVAGLPASRSAMHLDTVFSFCDRDVVTIFPEVVEGIVAFSLRPDDSKPGSVDLRREKAPFVDVVAEALGLPALRTIQTGGNSFEAQREQWDDGNNVVALEPGIVIGYDRNTHTNTLLRKAGIEVITIDASELGRGRGGGHCMTCPLVREPIDY</sequence>
<dbReference type="PIRSF" id="PIRSF006356">
    <property type="entry name" value="Arg_deiminase"/>
    <property type="match status" value="1"/>
</dbReference>
<accession>A0ABP7P267</accession>
<dbReference type="InterPro" id="IPR003876">
    <property type="entry name" value="Arg_deiminase"/>
</dbReference>
<comment type="subcellular location">
    <subcellularLocation>
        <location evidence="1 8">Cytoplasm</location>
    </subcellularLocation>
</comment>
<keyword evidence="10" id="KW-1185">Reference proteome</keyword>
<evidence type="ECO:0000256" key="6">
    <source>
        <dbReference type="ARBA" id="ARBA00022801"/>
    </source>
</evidence>
<protein>
    <recommendedName>
        <fullName evidence="8">Arginine deiminase</fullName>
        <shortName evidence="8">ADI</shortName>
        <ecNumber evidence="8">3.5.3.6</ecNumber>
    </recommendedName>
    <alternativeName>
        <fullName evidence="8">Arginine dihydrolase</fullName>
        <shortName evidence="8">AD</shortName>
    </alternativeName>
</protein>
<dbReference type="HAMAP" id="MF_00242">
    <property type="entry name" value="Arg_deiminase"/>
    <property type="match status" value="1"/>
</dbReference>
<evidence type="ECO:0000313" key="10">
    <source>
        <dbReference type="Proteomes" id="UP001501337"/>
    </source>
</evidence>
<feature type="active site" description="Amidino-cysteine intermediate" evidence="8">
    <location>
        <position position="403"/>
    </location>
</feature>
<evidence type="ECO:0000256" key="4">
    <source>
        <dbReference type="ARBA" id="ARBA00022490"/>
    </source>
</evidence>
<dbReference type="PANTHER" id="PTHR47271:SF3">
    <property type="entry name" value="ARGININE DEIMINASE"/>
    <property type="match status" value="1"/>
</dbReference>
<dbReference type="RefSeq" id="WP_344805095.1">
    <property type="nucleotide sequence ID" value="NZ_BAABBO010000007.1"/>
</dbReference>
<comment type="similarity">
    <text evidence="3 8">Belongs to the arginine deiminase family.</text>
</comment>
<evidence type="ECO:0000313" key="9">
    <source>
        <dbReference type="EMBL" id="GAA3958453.1"/>
    </source>
</evidence>
<dbReference type="SUPFAM" id="SSF55909">
    <property type="entry name" value="Pentein"/>
    <property type="match status" value="1"/>
</dbReference>
<dbReference type="NCBIfam" id="NF002381">
    <property type="entry name" value="PRK01388.1"/>
    <property type="match status" value="1"/>
</dbReference>
<comment type="caution">
    <text evidence="9">The sequence shown here is derived from an EMBL/GenBank/DDBJ whole genome shotgun (WGS) entry which is preliminary data.</text>
</comment>
<name>A0ABP7P267_9GAMM</name>
<organism evidence="9 10">
    <name type="scientific">Allohahella marinimesophila</name>
    <dbReference type="NCBI Taxonomy" id="1054972"/>
    <lineage>
        <taxon>Bacteria</taxon>
        <taxon>Pseudomonadati</taxon>
        <taxon>Pseudomonadota</taxon>
        <taxon>Gammaproteobacteria</taxon>
        <taxon>Oceanospirillales</taxon>
        <taxon>Hahellaceae</taxon>
        <taxon>Allohahella</taxon>
    </lineage>
</organism>
<gene>
    <name evidence="8 9" type="primary">arcA</name>
    <name evidence="9" type="ORF">GCM10022278_16070</name>
</gene>
<keyword evidence="6 8" id="KW-0378">Hydrolase</keyword>
<dbReference type="Pfam" id="PF02274">
    <property type="entry name" value="ADI"/>
    <property type="match status" value="1"/>
</dbReference>
<dbReference type="PRINTS" id="PR01466">
    <property type="entry name" value="ARGDEIMINASE"/>
</dbReference>
<evidence type="ECO:0000256" key="2">
    <source>
        <dbReference type="ARBA" id="ARBA00005213"/>
    </source>
</evidence>
<evidence type="ECO:0000256" key="1">
    <source>
        <dbReference type="ARBA" id="ARBA00004496"/>
    </source>
</evidence>
<dbReference type="Proteomes" id="UP001501337">
    <property type="component" value="Unassembled WGS sequence"/>
</dbReference>
<dbReference type="EMBL" id="BAABBO010000007">
    <property type="protein sequence ID" value="GAA3958453.1"/>
    <property type="molecule type" value="Genomic_DNA"/>
</dbReference>
<comment type="pathway">
    <text evidence="2 8">Amino-acid degradation; L-arginine degradation via ADI pathway; carbamoyl phosphate from L-arginine: step 1/2.</text>
</comment>
<comment type="catalytic activity">
    <reaction evidence="7 8">
        <text>L-arginine + H2O = L-citrulline + NH4(+)</text>
        <dbReference type="Rhea" id="RHEA:19597"/>
        <dbReference type="ChEBI" id="CHEBI:15377"/>
        <dbReference type="ChEBI" id="CHEBI:28938"/>
        <dbReference type="ChEBI" id="CHEBI:32682"/>
        <dbReference type="ChEBI" id="CHEBI:57743"/>
        <dbReference type="EC" id="3.5.3.6"/>
    </reaction>
</comment>
<dbReference type="EC" id="3.5.3.6" evidence="8"/>
<dbReference type="Gene3D" id="1.10.3930.10">
    <property type="entry name" value="Arginine deiminase"/>
    <property type="match status" value="1"/>
</dbReference>
<evidence type="ECO:0000256" key="8">
    <source>
        <dbReference type="HAMAP-Rule" id="MF_00242"/>
    </source>
</evidence>